<keyword evidence="3" id="KW-1185">Reference proteome</keyword>
<name>A0A166DSF0_9EURY</name>
<feature type="region of interest" description="Disordered" evidence="1">
    <location>
        <begin position="36"/>
        <end position="81"/>
    </location>
</feature>
<evidence type="ECO:0000313" key="2">
    <source>
        <dbReference type="EMBL" id="KZX15904.1"/>
    </source>
</evidence>
<dbReference type="AlphaFoldDB" id="A0A166DSF0"/>
<protein>
    <recommendedName>
        <fullName evidence="4">PepSY domain-containing protein</fullName>
    </recommendedName>
</protein>
<evidence type="ECO:0000256" key="1">
    <source>
        <dbReference type="SAM" id="MobiDB-lite"/>
    </source>
</evidence>
<feature type="compositionally biased region" description="Low complexity" evidence="1">
    <location>
        <begin position="51"/>
        <end position="69"/>
    </location>
</feature>
<accession>A0A166DSF0</accession>
<proteinExistence type="predicted"/>
<sequence length="157" mass="17501">MNKKIMVLIILALLLIFSIGMYALISYTTEPITDNNSSLANNSTDINSNLSTNESKTDSNTTTKNTNDINKNDKKNKAKNNKIVPKIKTITSKADVIKEANKILNEHRKFYGKNAVVKNVEVNRYGLWFVDFVDSKTGKKVGETIISDETGKIVEAD</sequence>
<gene>
    <name evidence="2" type="ORF">MBCUR_01810</name>
</gene>
<feature type="compositionally biased region" description="Polar residues" evidence="1">
    <location>
        <begin position="36"/>
        <end position="50"/>
    </location>
</feature>
<dbReference type="Proteomes" id="UP000077245">
    <property type="component" value="Unassembled WGS sequence"/>
</dbReference>
<evidence type="ECO:0008006" key="4">
    <source>
        <dbReference type="Google" id="ProtNLM"/>
    </source>
</evidence>
<dbReference type="PATRIC" id="fig|49547.3.peg.190"/>
<reference evidence="2 3" key="1">
    <citation type="submission" date="2016-04" db="EMBL/GenBank/DDBJ databases">
        <title>Genome sequence of Methanobrevibacter curvatus DSM 11111.</title>
        <authorList>
            <person name="Poehlein A."/>
            <person name="Seedorf H."/>
            <person name="Daniel R."/>
        </authorList>
    </citation>
    <scope>NUCLEOTIDE SEQUENCE [LARGE SCALE GENOMIC DNA]</scope>
    <source>
        <strain evidence="2 3">DSM 11111</strain>
    </source>
</reference>
<dbReference type="EMBL" id="LWMV01000023">
    <property type="protein sequence ID" value="KZX15904.1"/>
    <property type="molecule type" value="Genomic_DNA"/>
</dbReference>
<evidence type="ECO:0000313" key="3">
    <source>
        <dbReference type="Proteomes" id="UP000077245"/>
    </source>
</evidence>
<dbReference type="RefSeq" id="WP_067089041.1">
    <property type="nucleotide sequence ID" value="NZ_LWMV01000023.1"/>
</dbReference>
<organism evidence="2 3">
    <name type="scientific">Methanobrevibacter curvatus</name>
    <dbReference type="NCBI Taxonomy" id="49547"/>
    <lineage>
        <taxon>Archaea</taxon>
        <taxon>Methanobacteriati</taxon>
        <taxon>Methanobacteriota</taxon>
        <taxon>Methanomada group</taxon>
        <taxon>Methanobacteria</taxon>
        <taxon>Methanobacteriales</taxon>
        <taxon>Methanobacteriaceae</taxon>
        <taxon>Methanobrevibacter</taxon>
    </lineage>
</organism>
<comment type="caution">
    <text evidence="2">The sequence shown here is derived from an EMBL/GenBank/DDBJ whole genome shotgun (WGS) entry which is preliminary data.</text>
</comment>